<dbReference type="Gene3D" id="3.30.450.350">
    <property type="entry name" value="CHASE domain"/>
    <property type="match status" value="1"/>
</dbReference>
<keyword evidence="5 9" id="KW-0812">Transmembrane</keyword>
<dbReference type="InterPro" id="IPR036097">
    <property type="entry name" value="HisK_dim/P_sf"/>
</dbReference>
<dbReference type="Pfam" id="PF03924">
    <property type="entry name" value="CHASE"/>
    <property type="match status" value="1"/>
</dbReference>
<keyword evidence="4" id="KW-0597">Phosphoprotein</keyword>
<dbReference type="PROSITE" id="PS50839">
    <property type="entry name" value="CHASE"/>
    <property type="match status" value="1"/>
</dbReference>
<dbReference type="EC" id="2.7.13.3" evidence="3"/>
<dbReference type="AlphaFoldDB" id="A0A1Y5EAS1"/>
<evidence type="ECO:0000256" key="7">
    <source>
        <dbReference type="ARBA" id="ARBA00023012"/>
    </source>
</evidence>
<keyword evidence="7" id="KW-0902">Two-component regulatory system</keyword>
<feature type="transmembrane region" description="Helical" evidence="9">
    <location>
        <begin position="492"/>
        <end position="518"/>
    </location>
</feature>
<feature type="transmembrane region" description="Helical" evidence="9">
    <location>
        <begin position="6"/>
        <end position="28"/>
    </location>
</feature>
<dbReference type="Gene3D" id="1.10.287.130">
    <property type="match status" value="1"/>
</dbReference>
<dbReference type="Proteomes" id="UP000243053">
    <property type="component" value="Unassembled WGS sequence"/>
</dbReference>
<keyword evidence="8 9" id="KW-0472">Membrane</keyword>
<feature type="domain" description="CHASE" evidence="10">
    <location>
        <begin position="250"/>
        <end position="430"/>
    </location>
</feature>
<comment type="subcellular location">
    <subcellularLocation>
        <location evidence="2">Membrane</location>
    </subcellularLocation>
</comment>
<evidence type="ECO:0000256" key="3">
    <source>
        <dbReference type="ARBA" id="ARBA00012438"/>
    </source>
</evidence>
<gene>
    <name evidence="11" type="ORF">A9Q75_11995</name>
</gene>
<dbReference type="PANTHER" id="PTHR45339">
    <property type="entry name" value="HYBRID SIGNAL TRANSDUCTION HISTIDINE KINASE J"/>
    <property type="match status" value="1"/>
</dbReference>
<evidence type="ECO:0000256" key="1">
    <source>
        <dbReference type="ARBA" id="ARBA00000085"/>
    </source>
</evidence>
<evidence type="ECO:0000256" key="6">
    <source>
        <dbReference type="ARBA" id="ARBA00022989"/>
    </source>
</evidence>
<evidence type="ECO:0000256" key="2">
    <source>
        <dbReference type="ARBA" id="ARBA00004370"/>
    </source>
</evidence>
<feature type="transmembrane region" description="Helical" evidence="9">
    <location>
        <begin position="153"/>
        <end position="175"/>
    </location>
</feature>
<dbReference type="InterPro" id="IPR003661">
    <property type="entry name" value="HisK_dim/P_dom"/>
</dbReference>
<evidence type="ECO:0000313" key="11">
    <source>
        <dbReference type="EMBL" id="OUR79380.1"/>
    </source>
</evidence>
<evidence type="ECO:0000256" key="5">
    <source>
        <dbReference type="ARBA" id="ARBA00022692"/>
    </source>
</evidence>
<accession>A0A1Y5EAS1</accession>
<keyword evidence="6 9" id="KW-1133">Transmembrane helix</keyword>
<proteinExistence type="predicted"/>
<dbReference type="InterPro" id="IPR042240">
    <property type="entry name" value="CHASE_sf"/>
</dbReference>
<keyword evidence="11" id="KW-0808">Transferase</keyword>
<dbReference type="EMBL" id="MAAF01000071">
    <property type="protein sequence ID" value="OUR79380.1"/>
    <property type="molecule type" value="Genomic_DNA"/>
</dbReference>
<keyword evidence="11" id="KW-0418">Kinase</keyword>
<feature type="transmembrane region" description="Helical" evidence="9">
    <location>
        <begin position="187"/>
        <end position="204"/>
    </location>
</feature>
<organism evidence="11 12">
    <name type="scientific">Colwellia psychrerythraea</name>
    <name type="common">Vibrio psychroerythus</name>
    <dbReference type="NCBI Taxonomy" id="28229"/>
    <lineage>
        <taxon>Bacteria</taxon>
        <taxon>Pseudomonadati</taxon>
        <taxon>Pseudomonadota</taxon>
        <taxon>Gammaproteobacteria</taxon>
        <taxon>Alteromonadales</taxon>
        <taxon>Colwelliaceae</taxon>
        <taxon>Colwellia</taxon>
    </lineage>
</organism>
<dbReference type="SMART" id="SM00388">
    <property type="entry name" value="HisKA"/>
    <property type="match status" value="1"/>
</dbReference>
<dbReference type="GO" id="GO:0016020">
    <property type="term" value="C:membrane"/>
    <property type="evidence" value="ECO:0007669"/>
    <property type="project" value="UniProtKB-SubCell"/>
</dbReference>
<dbReference type="SUPFAM" id="SSF47384">
    <property type="entry name" value="Homodimeric domain of signal transducing histidine kinase"/>
    <property type="match status" value="1"/>
</dbReference>
<dbReference type="GO" id="GO:0000155">
    <property type="term" value="F:phosphorelay sensor kinase activity"/>
    <property type="evidence" value="ECO:0007669"/>
    <property type="project" value="InterPro"/>
</dbReference>
<sequence length="782" mass="87389">MMQLHLPRIFISALLYLAVSFSAIWLINPQSLVNFVGPSAALISGLLLIWGITPLIAVLLVSPILAFGLSYYFHLEANLAVMIIAVLTIILQGYWTKQLVSGFIQYKKWLTSRKHLFFFLIRIGPIASLVSASSVLVIAMLDNQLITGTFFYTFVHTWSTSMLAAVFFIPLLLLVKNAEQFKFTKRFFVSFTSILGGLAILLLLKTSQHEQQNYREALFKQSKMEVERIVLAEVDAVVNKINSLSALFKASDKVSLKEFNLFSEGILEQGSSVRALEWAPIVLFNDRISFEQESSIVLQKDFYIRERSANGTMVLAQPRTRYAPLYYVYPQYNNQEALGLDVYSNPEHILSMQAIVNSKEVIASAPITLVQDELAKPGMLFSKAVFLPPEDNKLSGNYAQQKLSIIKNGKLLGFVVAVAQFDRFFKRLAQQKEQEVSFFIQDVSSSKPHILFGQAFPTVNRHVDTITIEVFSRLWQISIAEKKPWFSQTKSWQAWAVLVGGTFGAVLFQMLVLMMAAYSSELGQQVDIKTRALILAKESSEQKSLAKSNFLHNLNKELRVPLLAMKSFIEQLKKKGINNIQVTGISHAGSNVALLLDTMMDLSDIESGKITAKEDCFDFYGFLQRTESILKASNAYAGKSIVFLIDESVPHYLNSDELYIQKLLNALIESAHHLLKVDTLRLSIKLHKHKLADTSLFFTLSPLNPALTHSNEQGFHEQNHSDLTADSTALAMAVKYSQLLGGDTSLGTLSSGAGVLNASIQVTISSSEQQEIQQGLIFDLMS</sequence>
<evidence type="ECO:0000256" key="9">
    <source>
        <dbReference type="SAM" id="Phobius"/>
    </source>
</evidence>
<dbReference type="PANTHER" id="PTHR45339:SF1">
    <property type="entry name" value="HYBRID SIGNAL TRANSDUCTION HISTIDINE KINASE J"/>
    <property type="match status" value="1"/>
</dbReference>
<feature type="transmembrane region" description="Helical" evidence="9">
    <location>
        <begin position="40"/>
        <end position="65"/>
    </location>
</feature>
<evidence type="ECO:0000259" key="10">
    <source>
        <dbReference type="PROSITE" id="PS50839"/>
    </source>
</evidence>
<evidence type="ECO:0000256" key="4">
    <source>
        <dbReference type="ARBA" id="ARBA00022553"/>
    </source>
</evidence>
<name>A0A1Y5EAS1_COLPS</name>
<protein>
    <recommendedName>
        <fullName evidence="3">histidine kinase</fullName>
        <ecNumber evidence="3">2.7.13.3</ecNumber>
    </recommendedName>
</protein>
<dbReference type="SMART" id="SM01079">
    <property type="entry name" value="CHASE"/>
    <property type="match status" value="1"/>
</dbReference>
<comment type="catalytic activity">
    <reaction evidence="1">
        <text>ATP + protein L-histidine = ADP + protein N-phospho-L-histidine.</text>
        <dbReference type="EC" id="2.7.13.3"/>
    </reaction>
</comment>
<evidence type="ECO:0000256" key="8">
    <source>
        <dbReference type="ARBA" id="ARBA00023136"/>
    </source>
</evidence>
<evidence type="ECO:0000313" key="12">
    <source>
        <dbReference type="Proteomes" id="UP000243053"/>
    </source>
</evidence>
<feature type="transmembrane region" description="Helical" evidence="9">
    <location>
        <begin position="116"/>
        <end position="141"/>
    </location>
</feature>
<reference evidence="12" key="1">
    <citation type="journal article" date="2017" name="Proc. Natl. Acad. Sci. U.S.A.">
        <title>Simulation of Deepwater Horizon oil plume reveals substrate specialization within a complex community of hydrocarbon degraders.</title>
        <authorList>
            <person name="Hu P."/>
            <person name="Dubinsky E.A."/>
            <person name="Probst A.J."/>
            <person name="Wang J."/>
            <person name="Sieber C.M.K."/>
            <person name="Tom L.M."/>
            <person name="Gardinali P."/>
            <person name="Banfield J.F."/>
            <person name="Atlas R.M."/>
            <person name="Andersen G.L."/>
        </authorList>
    </citation>
    <scope>NUCLEOTIDE SEQUENCE [LARGE SCALE GENOMIC DNA]</scope>
</reference>
<feature type="transmembrane region" description="Helical" evidence="9">
    <location>
        <begin position="71"/>
        <end position="95"/>
    </location>
</feature>
<dbReference type="InterPro" id="IPR006189">
    <property type="entry name" value="CHASE_dom"/>
</dbReference>
<comment type="caution">
    <text evidence="11">The sequence shown here is derived from an EMBL/GenBank/DDBJ whole genome shotgun (WGS) entry which is preliminary data.</text>
</comment>